<dbReference type="InterPro" id="IPR011701">
    <property type="entry name" value="MFS"/>
</dbReference>
<dbReference type="NCBIfam" id="TIGR00710">
    <property type="entry name" value="efflux_Bcr_CflA"/>
    <property type="match status" value="1"/>
</dbReference>
<feature type="domain" description="Major facilitator superfamily (MFS) profile" evidence="9">
    <location>
        <begin position="8"/>
        <end position="384"/>
    </location>
</feature>
<feature type="transmembrane region" description="Helical" evidence="8">
    <location>
        <begin position="102"/>
        <end position="123"/>
    </location>
</feature>
<feature type="transmembrane region" description="Helical" evidence="8">
    <location>
        <begin position="244"/>
        <end position="263"/>
    </location>
</feature>
<reference evidence="10 11" key="1">
    <citation type="submission" date="2019-03" db="EMBL/GenBank/DDBJ databases">
        <title>Genomic Encyclopedia of Type Strains, Phase IV (KMG-IV): sequencing the most valuable type-strain genomes for metagenomic binning, comparative biology and taxonomic classification.</title>
        <authorList>
            <person name="Goeker M."/>
        </authorList>
    </citation>
    <scope>NUCLEOTIDE SEQUENCE [LARGE SCALE GENOMIC DNA]</scope>
    <source>
        <strain evidence="10 11">DSM 28403</strain>
    </source>
</reference>
<feature type="transmembrane region" description="Helical" evidence="8">
    <location>
        <begin position="77"/>
        <end position="96"/>
    </location>
</feature>
<comment type="similarity">
    <text evidence="2 8">Belongs to the major facilitator superfamily. Bcr/CmlA family.</text>
</comment>
<protein>
    <recommendedName>
        <fullName evidence="8">Bcr/CflA family efflux transporter</fullName>
    </recommendedName>
</protein>
<dbReference type="Pfam" id="PF07690">
    <property type="entry name" value="MFS_1"/>
    <property type="match status" value="1"/>
</dbReference>
<evidence type="ECO:0000256" key="4">
    <source>
        <dbReference type="ARBA" id="ARBA00022475"/>
    </source>
</evidence>
<organism evidence="10 11">
    <name type="scientific">Mesocricetibacter intestinalis</name>
    <dbReference type="NCBI Taxonomy" id="1521930"/>
    <lineage>
        <taxon>Bacteria</taxon>
        <taxon>Pseudomonadati</taxon>
        <taxon>Pseudomonadota</taxon>
        <taxon>Gammaproteobacteria</taxon>
        <taxon>Pasteurellales</taxon>
        <taxon>Pasteurellaceae</taxon>
        <taxon>Mesocricetibacter</taxon>
    </lineage>
</organism>
<keyword evidence="7 8" id="KW-0472">Membrane</keyword>
<dbReference type="GO" id="GO:0005886">
    <property type="term" value="C:plasma membrane"/>
    <property type="evidence" value="ECO:0007669"/>
    <property type="project" value="UniProtKB-SubCell"/>
</dbReference>
<keyword evidence="4" id="KW-1003">Cell membrane</keyword>
<feature type="transmembrane region" description="Helical" evidence="8">
    <location>
        <begin position="46"/>
        <end position="65"/>
    </location>
</feature>
<accession>A0A4R6V6X1</accession>
<evidence type="ECO:0000256" key="7">
    <source>
        <dbReference type="ARBA" id="ARBA00023136"/>
    </source>
</evidence>
<dbReference type="PROSITE" id="PS50850">
    <property type="entry name" value="MFS"/>
    <property type="match status" value="1"/>
</dbReference>
<keyword evidence="8" id="KW-0997">Cell inner membrane</keyword>
<dbReference type="InterPro" id="IPR004812">
    <property type="entry name" value="Efflux_drug-R_Bcr/CmlA"/>
</dbReference>
<sequence length="391" mass="42083">MGKKVNSRFFLVLLLGVLSAFGPFVIDLYLPSLPNLAQFFNTHPSMSQLTLTAGMLGLAFGQLLFGPVSDKFGRRLPLLISLGVFIVSTVLILFSPNIHSMIALRVVQGLASSGSVVISRAIVADLYSGREMTRFFGTLTTINGLAPIASPILGSLMLKYTDWRGMFVFLAFIGVAVMLFTFRLRESLQPQQRVQTSLLSSFKFLFLILKNKKFVTYVLISSFAFAGMFAYISGSPFIFQQHYGLSSVAFGLCFAANGAAFIAGSSLGGRLSNGAAVKSGVLGMLLCAFYVAAVLVLKANVWLIEVGFFLLLLSIGLMLPALAALAMDAERQYAGSASAMIGFMTFLFGALVSPLVGIGDIFYATATVIFLSALLTLVCYFPIAKGLREIK</sequence>
<evidence type="ECO:0000256" key="1">
    <source>
        <dbReference type="ARBA" id="ARBA00004651"/>
    </source>
</evidence>
<evidence type="ECO:0000259" key="9">
    <source>
        <dbReference type="PROSITE" id="PS50850"/>
    </source>
</evidence>
<feature type="transmembrane region" description="Helical" evidence="8">
    <location>
        <begin position="333"/>
        <end position="355"/>
    </location>
</feature>
<evidence type="ECO:0000256" key="2">
    <source>
        <dbReference type="ARBA" id="ARBA00006236"/>
    </source>
</evidence>
<comment type="subcellular location">
    <subcellularLocation>
        <location evidence="8">Cell inner membrane</location>
        <topology evidence="8">Multi-pass membrane protein</topology>
    </subcellularLocation>
    <subcellularLocation>
        <location evidence="1">Cell membrane</location>
        <topology evidence="1">Multi-pass membrane protein</topology>
    </subcellularLocation>
</comment>
<comment type="caution">
    <text evidence="10">The sequence shown here is derived from an EMBL/GenBank/DDBJ whole genome shotgun (WGS) entry which is preliminary data.</text>
</comment>
<dbReference type="InterPro" id="IPR036259">
    <property type="entry name" value="MFS_trans_sf"/>
</dbReference>
<proteinExistence type="inferred from homology"/>
<dbReference type="AlphaFoldDB" id="A0A4R6V6X1"/>
<keyword evidence="11" id="KW-1185">Reference proteome</keyword>
<dbReference type="Gene3D" id="1.20.1720.10">
    <property type="entry name" value="Multidrug resistance protein D"/>
    <property type="match status" value="1"/>
</dbReference>
<dbReference type="CDD" id="cd17320">
    <property type="entry name" value="MFS_MdfA_MDR_like"/>
    <property type="match status" value="1"/>
</dbReference>
<keyword evidence="5 8" id="KW-0812">Transmembrane</keyword>
<dbReference type="SUPFAM" id="SSF103473">
    <property type="entry name" value="MFS general substrate transporter"/>
    <property type="match status" value="1"/>
</dbReference>
<dbReference type="EMBL" id="SNYQ01000009">
    <property type="protein sequence ID" value="TDQ56673.1"/>
    <property type="molecule type" value="Genomic_DNA"/>
</dbReference>
<feature type="transmembrane region" description="Helical" evidence="8">
    <location>
        <begin position="135"/>
        <end position="157"/>
    </location>
</feature>
<evidence type="ECO:0000313" key="10">
    <source>
        <dbReference type="EMBL" id="TDQ56673.1"/>
    </source>
</evidence>
<feature type="transmembrane region" description="Helical" evidence="8">
    <location>
        <begin position="214"/>
        <end position="232"/>
    </location>
</feature>
<dbReference type="RefSeq" id="WP_133545739.1">
    <property type="nucleotide sequence ID" value="NZ_SNYQ01000009.1"/>
</dbReference>
<dbReference type="OrthoDB" id="9814303at2"/>
<evidence type="ECO:0000256" key="5">
    <source>
        <dbReference type="ARBA" id="ARBA00022692"/>
    </source>
</evidence>
<feature type="transmembrane region" description="Helical" evidence="8">
    <location>
        <begin position="361"/>
        <end position="383"/>
    </location>
</feature>
<feature type="transmembrane region" description="Helical" evidence="8">
    <location>
        <begin position="163"/>
        <end position="182"/>
    </location>
</feature>
<evidence type="ECO:0000256" key="6">
    <source>
        <dbReference type="ARBA" id="ARBA00022989"/>
    </source>
</evidence>
<gene>
    <name evidence="10" type="ORF">EDC45_1883</name>
</gene>
<keyword evidence="6 8" id="KW-1133">Transmembrane helix</keyword>
<dbReference type="GO" id="GO:0042910">
    <property type="term" value="F:xenobiotic transmembrane transporter activity"/>
    <property type="evidence" value="ECO:0007669"/>
    <property type="project" value="InterPro"/>
</dbReference>
<evidence type="ECO:0000256" key="3">
    <source>
        <dbReference type="ARBA" id="ARBA00022448"/>
    </source>
</evidence>
<evidence type="ECO:0000313" key="11">
    <source>
        <dbReference type="Proteomes" id="UP000295657"/>
    </source>
</evidence>
<dbReference type="Proteomes" id="UP000295657">
    <property type="component" value="Unassembled WGS sequence"/>
</dbReference>
<dbReference type="InterPro" id="IPR020846">
    <property type="entry name" value="MFS_dom"/>
</dbReference>
<feature type="transmembrane region" description="Helical" evidence="8">
    <location>
        <begin position="9"/>
        <end position="26"/>
    </location>
</feature>
<dbReference type="PANTHER" id="PTHR23502">
    <property type="entry name" value="MAJOR FACILITATOR SUPERFAMILY"/>
    <property type="match status" value="1"/>
</dbReference>
<feature type="transmembrane region" description="Helical" evidence="8">
    <location>
        <begin position="275"/>
        <end position="296"/>
    </location>
</feature>
<dbReference type="GO" id="GO:1990961">
    <property type="term" value="P:xenobiotic detoxification by transmembrane export across the plasma membrane"/>
    <property type="evidence" value="ECO:0007669"/>
    <property type="project" value="InterPro"/>
</dbReference>
<dbReference type="PANTHER" id="PTHR23502:SF132">
    <property type="entry name" value="POLYAMINE TRANSPORTER 2-RELATED"/>
    <property type="match status" value="1"/>
</dbReference>
<keyword evidence="3 8" id="KW-0813">Transport</keyword>
<name>A0A4R6V6X1_9PAST</name>
<feature type="transmembrane region" description="Helical" evidence="8">
    <location>
        <begin position="302"/>
        <end position="326"/>
    </location>
</feature>
<evidence type="ECO:0000256" key="8">
    <source>
        <dbReference type="RuleBase" id="RU365088"/>
    </source>
</evidence>